<comment type="caution">
    <text evidence="3">The sequence shown here is derived from an EMBL/GenBank/DDBJ whole genome shotgun (WGS) entry which is preliminary data.</text>
</comment>
<dbReference type="AlphaFoldDB" id="A0A8J6QR31"/>
<sequence length="76" mass="8190">MMTLYPIQLLLAACLMSLLVPAVTFAALPVDNLTVTFANGYGFAGVPLPDPVTFLLFVTGILVLLLVKRQPKNTEI</sequence>
<dbReference type="EMBL" id="JACWUN010000007">
    <property type="protein sequence ID" value="MBD1400583.1"/>
    <property type="molecule type" value="Genomic_DNA"/>
</dbReference>
<organism evidence="3 4">
    <name type="scientific">Pelovirga terrestris</name>
    <dbReference type="NCBI Taxonomy" id="2771352"/>
    <lineage>
        <taxon>Bacteria</taxon>
        <taxon>Pseudomonadati</taxon>
        <taxon>Thermodesulfobacteriota</taxon>
        <taxon>Desulfuromonadia</taxon>
        <taxon>Geobacterales</taxon>
        <taxon>Geobacteraceae</taxon>
        <taxon>Pelovirga</taxon>
    </lineage>
</organism>
<keyword evidence="4" id="KW-1185">Reference proteome</keyword>
<proteinExistence type="predicted"/>
<evidence type="ECO:0000256" key="2">
    <source>
        <dbReference type="SAM" id="SignalP"/>
    </source>
</evidence>
<evidence type="ECO:0000313" key="3">
    <source>
        <dbReference type="EMBL" id="MBD1400583.1"/>
    </source>
</evidence>
<evidence type="ECO:0000313" key="4">
    <source>
        <dbReference type="Proteomes" id="UP000632828"/>
    </source>
</evidence>
<keyword evidence="1" id="KW-1133">Transmembrane helix</keyword>
<keyword evidence="1" id="KW-0472">Membrane</keyword>
<keyword evidence="1" id="KW-0812">Transmembrane</keyword>
<dbReference type="Proteomes" id="UP000632828">
    <property type="component" value="Unassembled WGS sequence"/>
</dbReference>
<name>A0A8J6QR31_9BACT</name>
<protein>
    <recommendedName>
        <fullName evidence="5">PEP-CTERM protein-sorting domain-containing protein</fullName>
    </recommendedName>
</protein>
<evidence type="ECO:0008006" key="5">
    <source>
        <dbReference type="Google" id="ProtNLM"/>
    </source>
</evidence>
<accession>A0A8J6QR31</accession>
<feature type="transmembrane region" description="Helical" evidence="1">
    <location>
        <begin position="50"/>
        <end position="67"/>
    </location>
</feature>
<reference evidence="3" key="1">
    <citation type="submission" date="2020-09" db="EMBL/GenBank/DDBJ databases">
        <title>Pelobacter alkaliphilus sp. nov., a novel anaerobic arsenate-reducing bacterium from terrestrial mud volcano.</title>
        <authorList>
            <person name="Khomyakova M.A."/>
            <person name="Merkel A.Y."/>
            <person name="Slobodkin A.I."/>
        </authorList>
    </citation>
    <scope>NUCLEOTIDE SEQUENCE</scope>
    <source>
        <strain evidence="3">M08fum</strain>
    </source>
</reference>
<keyword evidence="2" id="KW-0732">Signal</keyword>
<dbReference type="RefSeq" id="WP_191155261.1">
    <property type="nucleotide sequence ID" value="NZ_JACWUN010000007.1"/>
</dbReference>
<gene>
    <name evidence="3" type="ORF">ICT70_07855</name>
</gene>
<feature type="signal peptide" evidence="2">
    <location>
        <begin position="1"/>
        <end position="26"/>
    </location>
</feature>
<evidence type="ECO:0000256" key="1">
    <source>
        <dbReference type="SAM" id="Phobius"/>
    </source>
</evidence>
<feature type="chain" id="PRO_5035170051" description="PEP-CTERM protein-sorting domain-containing protein" evidence="2">
    <location>
        <begin position="27"/>
        <end position="76"/>
    </location>
</feature>